<feature type="compositionally biased region" description="Polar residues" evidence="1">
    <location>
        <begin position="451"/>
        <end position="464"/>
    </location>
</feature>
<feature type="region of interest" description="Disordered" evidence="1">
    <location>
        <begin position="390"/>
        <end position="464"/>
    </location>
</feature>
<keyword evidence="2" id="KW-0812">Transmembrane</keyword>
<organism evidence="4 5">
    <name type="scientific">Linnemannia schmuckeri</name>
    <dbReference type="NCBI Taxonomy" id="64567"/>
    <lineage>
        <taxon>Eukaryota</taxon>
        <taxon>Fungi</taxon>
        <taxon>Fungi incertae sedis</taxon>
        <taxon>Mucoromycota</taxon>
        <taxon>Mortierellomycotina</taxon>
        <taxon>Mortierellomycetes</taxon>
        <taxon>Mortierellales</taxon>
        <taxon>Mortierellaceae</taxon>
        <taxon>Linnemannia</taxon>
    </lineage>
</organism>
<keyword evidence="2" id="KW-0472">Membrane</keyword>
<keyword evidence="2" id="KW-1133">Transmembrane helix</keyword>
<reference evidence="4" key="1">
    <citation type="journal article" date="2020" name="Fungal Divers.">
        <title>Resolving the Mortierellaceae phylogeny through synthesis of multi-gene phylogenetics and phylogenomics.</title>
        <authorList>
            <person name="Vandepol N."/>
            <person name="Liber J."/>
            <person name="Desiro A."/>
            <person name="Na H."/>
            <person name="Kennedy M."/>
            <person name="Barry K."/>
            <person name="Grigoriev I.V."/>
            <person name="Miller A.N."/>
            <person name="O'Donnell K."/>
            <person name="Stajich J.E."/>
            <person name="Bonito G."/>
        </authorList>
    </citation>
    <scope>NUCLEOTIDE SEQUENCE</scope>
    <source>
        <strain evidence="4">NRRL 6426</strain>
    </source>
</reference>
<feature type="chain" id="PRO_5040239442" description="Galactose oxidase" evidence="3">
    <location>
        <begin position="31"/>
        <end position="575"/>
    </location>
</feature>
<dbReference type="EMBL" id="JAAAUQ010000136">
    <property type="protein sequence ID" value="KAF9154079.1"/>
    <property type="molecule type" value="Genomic_DNA"/>
</dbReference>
<feature type="compositionally biased region" description="Basic and acidic residues" evidence="1">
    <location>
        <begin position="393"/>
        <end position="412"/>
    </location>
</feature>
<keyword evidence="3" id="KW-0732">Signal</keyword>
<feature type="transmembrane region" description="Helical" evidence="2">
    <location>
        <begin position="363"/>
        <end position="385"/>
    </location>
</feature>
<evidence type="ECO:0000256" key="2">
    <source>
        <dbReference type="SAM" id="Phobius"/>
    </source>
</evidence>
<gene>
    <name evidence="4" type="ORF">BG015_001901</name>
</gene>
<evidence type="ECO:0000256" key="3">
    <source>
        <dbReference type="SAM" id="SignalP"/>
    </source>
</evidence>
<dbReference type="InterPro" id="IPR015915">
    <property type="entry name" value="Kelch-typ_b-propeller"/>
</dbReference>
<dbReference type="AlphaFoldDB" id="A0A9P5S6W6"/>
<feature type="signal peptide" evidence="3">
    <location>
        <begin position="1"/>
        <end position="30"/>
    </location>
</feature>
<sequence>MPALVRLSHRSRPLAWIWGILCLLTAPVWAQQRPLSTCCMGYTTIDEKTFYVLGGEHHSKTDSLFSFPAQFYSLDLSQSGWNTSNPPWKALSYPATLLGTATGVRSSPFITVPRDQRSLSLWSIMGNDSLLNYDISSETWTQRLLPAVNTIDGDGLHAATDPTTDTVYIPGAGSSWNGMLSYGFSTGIFSVAPDLGSLGTSGPYYAFVWSQVRKSFILVTSIRSTFSFLEFSPSSNRWSRLVTTGRTPPFRIRSCMVPAYNGTKILLFGGDDNLLSSSANLYILDVPSMTWIEGPSAPEARSEMACSVAEDNFIVWGGYKYYPSGPQLPNFGVPTIPLIYNLHTRDTPPTAVVDPAGGGGINAAAIGGGVAGAVVVLVVIALLIVRKRRQRRDPHANTKHSEATSRHDRDEVLPSMENTHSGAAPLSEFSQTAAPSDQQYVSDPKVAPVRNPQSVPNSPYSGHTSFQGTISAWSPAPIYASLVIPPRPATFFNQPSPYDYIQPADHQPTFNQGQATPLNSNVQYDSVVDRNLSSLIVRGPQAAEEPESTATDQELLEQINSLQAQWIRRQARQRT</sequence>
<evidence type="ECO:0008006" key="6">
    <source>
        <dbReference type="Google" id="ProtNLM"/>
    </source>
</evidence>
<dbReference type="Proteomes" id="UP000748756">
    <property type="component" value="Unassembled WGS sequence"/>
</dbReference>
<comment type="caution">
    <text evidence="4">The sequence shown here is derived from an EMBL/GenBank/DDBJ whole genome shotgun (WGS) entry which is preliminary data.</text>
</comment>
<dbReference type="SUPFAM" id="SSF50965">
    <property type="entry name" value="Galactose oxidase, central domain"/>
    <property type="match status" value="1"/>
</dbReference>
<proteinExistence type="predicted"/>
<keyword evidence="5" id="KW-1185">Reference proteome</keyword>
<feature type="compositionally biased region" description="Polar residues" evidence="1">
    <location>
        <begin position="428"/>
        <end position="441"/>
    </location>
</feature>
<name>A0A9P5S6W6_9FUNG</name>
<protein>
    <recommendedName>
        <fullName evidence="6">Galactose oxidase</fullName>
    </recommendedName>
</protein>
<dbReference type="InterPro" id="IPR011043">
    <property type="entry name" value="Gal_Oxase/kelch_b-propeller"/>
</dbReference>
<accession>A0A9P5S6W6</accession>
<evidence type="ECO:0000313" key="4">
    <source>
        <dbReference type="EMBL" id="KAF9154079.1"/>
    </source>
</evidence>
<dbReference type="OrthoDB" id="432528at2759"/>
<evidence type="ECO:0000313" key="5">
    <source>
        <dbReference type="Proteomes" id="UP000748756"/>
    </source>
</evidence>
<evidence type="ECO:0000256" key="1">
    <source>
        <dbReference type="SAM" id="MobiDB-lite"/>
    </source>
</evidence>
<dbReference type="Pfam" id="PF24681">
    <property type="entry name" value="Kelch_KLHDC2_KLHL20_DRC7"/>
    <property type="match status" value="1"/>
</dbReference>
<dbReference type="Gene3D" id="2.120.10.80">
    <property type="entry name" value="Kelch-type beta propeller"/>
    <property type="match status" value="1"/>
</dbReference>